<proteinExistence type="predicted"/>
<evidence type="ECO:0000313" key="2">
    <source>
        <dbReference type="EMBL" id="KAJ8484649.1"/>
    </source>
</evidence>
<gene>
    <name evidence="2" type="ORF">OPV22_017134</name>
</gene>
<accession>A0AAV8R1E1</accession>
<name>A0AAV8R1E1_ENSVE</name>
<dbReference type="Proteomes" id="UP001222027">
    <property type="component" value="Unassembled WGS sequence"/>
</dbReference>
<evidence type="ECO:0000313" key="3">
    <source>
        <dbReference type="Proteomes" id="UP001222027"/>
    </source>
</evidence>
<reference evidence="2 3" key="1">
    <citation type="submission" date="2022-12" db="EMBL/GenBank/DDBJ databases">
        <title>Chromosome-scale assembly of the Ensete ventricosum genome.</title>
        <authorList>
            <person name="Dussert Y."/>
            <person name="Stocks J."/>
            <person name="Wendawek A."/>
            <person name="Woldeyes F."/>
            <person name="Nichols R.A."/>
            <person name="Borrell J.S."/>
        </authorList>
    </citation>
    <scope>NUCLEOTIDE SEQUENCE [LARGE SCALE GENOMIC DNA]</scope>
    <source>
        <strain evidence="3">cv. Maze</strain>
        <tissue evidence="2">Seeds</tissue>
    </source>
</reference>
<dbReference type="EMBL" id="JAQQAF010000005">
    <property type="protein sequence ID" value="KAJ8484649.1"/>
    <property type="molecule type" value="Genomic_DNA"/>
</dbReference>
<protein>
    <submittedName>
        <fullName evidence="2">Uncharacterized protein</fullName>
    </submittedName>
</protein>
<dbReference type="AlphaFoldDB" id="A0AAV8R1E1"/>
<sequence length="73" mass="8256">MLLLQHLIHQVSIINASLKLTSTKRKAVFAFVISTTPKSRSSSTNGFPRRLLTTPNPNRNRVPRLSPIRHLLL</sequence>
<keyword evidence="3" id="KW-1185">Reference proteome</keyword>
<feature type="compositionally biased region" description="Polar residues" evidence="1">
    <location>
        <begin position="37"/>
        <end position="46"/>
    </location>
</feature>
<comment type="caution">
    <text evidence="2">The sequence shown here is derived from an EMBL/GenBank/DDBJ whole genome shotgun (WGS) entry which is preliminary data.</text>
</comment>
<feature type="region of interest" description="Disordered" evidence="1">
    <location>
        <begin position="37"/>
        <end position="65"/>
    </location>
</feature>
<evidence type="ECO:0000256" key="1">
    <source>
        <dbReference type="SAM" id="MobiDB-lite"/>
    </source>
</evidence>
<organism evidence="2 3">
    <name type="scientific">Ensete ventricosum</name>
    <name type="common">Abyssinian banana</name>
    <name type="synonym">Musa ensete</name>
    <dbReference type="NCBI Taxonomy" id="4639"/>
    <lineage>
        <taxon>Eukaryota</taxon>
        <taxon>Viridiplantae</taxon>
        <taxon>Streptophyta</taxon>
        <taxon>Embryophyta</taxon>
        <taxon>Tracheophyta</taxon>
        <taxon>Spermatophyta</taxon>
        <taxon>Magnoliopsida</taxon>
        <taxon>Liliopsida</taxon>
        <taxon>Zingiberales</taxon>
        <taxon>Musaceae</taxon>
        <taxon>Ensete</taxon>
    </lineage>
</organism>